<gene>
    <name evidence="1" type="ORF">Esi_0002_0102</name>
</gene>
<dbReference type="OrthoDB" id="10315356at2759"/>
<reference evidence="1 2" key="1">
    <citation type="journal article" date="2010" name="Nature">
        <title>The Ectocarpus genome and the independent evolution of multicellularity in brown algae.</title>
        <authorList>
            <person name="Cock J.M."/>
            <person name="Sterck L."/>
            <person name="Rouze P."/>
            <person name="Scornet D."/>
            <person name="Allen A.E."/>
            <person name="Amoutzias G."/>
            <person name="Anthouard V."/>
            <person name="Artiguenave F."/>
            <person name="Aury J.M."/>
            <person name="Badger J.H."/>
            <person name="Beszteri B."/>
            <person name="Billiau K."/>
            <person name="Bonnet E."/>
            <person name="Bothwell J.H."/>
            <person name="Bowler C."/>
            <person name="Boyen C."/>
            <person name="Brownlee C."/>
            <person name="Carrano C.J."/>
            <person name="Charrier B."/>
            <person name="Cho G.Y."/>
            <person name="Coelho S.M."/>
            <person name="Collen J."/>
            <person name="Corre E."/>
            <person name="Da Silva C."/>
            <person name="Delage L."/>
            <person name="Delaroque N."/>
            <person name="Dittami S.M."/>
            <person name="Doulbeau S."/>
            <person name="Elias M."/>
            <person name="Farnham G."/>
            <person name="Gachon C.M."/>
            <person name="Gschloessl B."/>
            <person name="Heesch S."/>
            <person name="Jabbari K."/>
            <person name="Jubin C."/>
            <person name="Kawai H."/>
            <person name="Kimura K."/>
            <person name="Kloareg B."/>
            <person name="Kupper F.C."/>
            <person name="Lang D."/>
            <person name="Le Bail A."/>
            <person name="Leblanc C."/>
            <person name="Lerouge P."/>
            <person name="Lohr M."/>
            <person name="Lopez P.J."/>
            <person name="Martens C."/>
            <person name="Maumus F."/>
            <person name="Michel G."/>
            <person name="Miranda-Saavedra D."/>
            <person name="Morales J."/>
            <person name="Moreau H."/>
            <person name="Motomura T."/>
            <person name="Nagasato C."/>
            <person name="Napoli C.A."/>
            <person name="Nelson D.R."/>
            <person name="Nyvall-Collen P."/>
            <person name="Peters A.F."/>
            <person name="Pommier C."/>
            <person name="Potin P."/>
            <person name="Poulain J."/>
            <person name="Quesneville H."/>
            <person name="Read B."/>
            <person name="Rensing S.A."/>
            <person name="Ritter A."/>
            <person name="Rousvoal S."/>
            <person name="Samanta M."/>
            <person name="Samson G."/>
            <person name="Schroeder D.C."/>
            <person name="Segurens B."/>
            <person name="Strittmatter M."/>
            <person name="Tonon T."/>
            <person name="Tregear J.W."/>
            <person name="Valentin K."/>
            <person name="von Dassow P."/>
            <person name="Yamagishi T."/>
            <person name="Van de Peer Y."/>
            <person name="Wincker P."/>
        </authorList>
    </citation>
    <scope>NUCLEOTIDE SEQUENCE [LARGE SCALE GENOMIC DNA]</scope>
    <source>
        <strain evidence="2">Ec32 / CCAP1310/4</strain>
    </source>
</reference>
<dbReference type="EMBL" id="FN648375">
    <property type="protein sequence ID" value="CBJ48348.1"/>
    <property type="molecule type" value="Genomic_DNA"/>
</dbReference>
<protein>
    <submittedName>
        <fullName evidence="1">Uncharacterized protein</fullName>
    </submittedName>
</protein>
<dbReference type="InParanoid" id="D7FQ16"/>
<evidence type="ECO:0000313" key="1">
    <source>
        <dbReference type="EMBL" id="CBJ48348.1"/>
    </source>
</evidence>
<dbReference type="EMBL" id="FN649727">
    <property type="protein sequence ID" value="CBJ48348.1"/>
    <property type="molecule type" value="Genomic_DNA"/>
</dbReference>
<organism evidence="1 2">
    <name type="scientific">Ectocarpus siliculosus</name>
    <name type="common">Brown alga</name>
    <name type="synonym">Conferva siliculosa</name>
    <dbReference type="NCBI Taxonomy" id="2880"/>
    <lineage>
        <taxon>Eukaryota</taxon>
        <taxon>Sar</taxon>
        <taxon>Stramenopiles</taxon>
        <taxon>Ochrophyta</taxon>
        <taxon>PX clade</taxon>
        <taxon>Phaeophyceae</taxon>
        <taxon>Ectocarpales</taxon>
        <taxon>Ectocarpaceae</taxon>
        <taxon>Ectocarpus</taxon>
    </lineage>
</organism>
<keyword evidence="2" id="KW-1185">Reference proteome</keyword>
<sequence>MADFTLSAPKRLGKTVILGYCDIGAAGVRVLEGMSGASQMTGEGACSRLRETGREALAFSGMGAAVFDGVPALEAVHFESSAGGTDEPSVTLLKLNTAVGQGLSASLSLSLVDLLVARRTTLDRLIIAAAVQPPKRHQIPAEAATIPPDAVCTFSCGGVDSNSSPLPASLSTLPSLPTGARIADSFLTTLVRLCRLEDVPLTVLARVGYRTTGAAADVDGTDEAINGLGQCLAQAVGLEFNSNRACGVRRSKGWKGSPSAQVVPGYI</sequence>
<proteinExistence type="predicted"/>
<dbReference type="AlphaFoldDB" id="D7FQ16"/>
<evidence type="ECO:0000313" key="2">
    <source>
        <dbReference type="Proteomes" id="UP000002630"/>
    </source>
</evidence>
<accession>D7FQ16</accession>
<dbReference type="Proteomes" id="UP000002630">
    <property type="component" value="Linkage Group LG02"/>
</dbReference>
<name>D7FQ16_ECTSI</name>